<feature type="region of interest" description="Disordered" evidence="1">
    <location>
        <begin position="385"/>
        <end position="416"/>
    </location>
</feature>
<dbReference type="PANTHER" id="PTHR35392">
    <property type="entry name" value="ZN(II)2CYS6 TRANSCRIPTION FACTOR (EUROFUNG)-RELATED-RELATED"/>
    <property type="match status" value="1"/>
</dbReference>
<evidence type="ECO:0000256" key="1">
    <source>
        <dbReference type="SAM" id="MobiDB-lite"/>
    </source>
</evidence>
<feature type="compositionally biased region" description="Basic residues" evidence="1">
    <location>
        <begin position="480"/>
        <end position="490"/>
    </location>
</feature>
<feature type="compositionally biased region" description="Basic and acidic residues" evidence="1">
    <location>
        <begin position="771"/>
        <end position="794"/>
    </location>
</feature>
<evidence type="ECO:0008006" key="4">
    <source>
        <dbReference type="Google" id="ProtNLM"/>
    </source>
</evidence>
<reference evidence="3" key="1">
    <citation type="submission" date="2015-05" db="EMBL/GenBank/DDBJ databases">
        <authorList>
            <person name="Fogelqvist Johan"/>
        </authorList>
    </citation>
    <scope>NUCLEOTIDE SEQUENCE [LARGE SCALE GENOMIC DNA]</scope>
</reference>
<evidence type="ECO:0000313" key="3">
    <source>
        <dbReference type="Proteomes" id="UP000045706"/>
    </source>
</evidence>
<dbReference type="PANTHER" id="PTHR35392:SF3">
    <property type="entry name" value="ZN(2)-C6 FUNGAL-TYPE DOMAIN-CONTAINING PROTEIN"/>
    <property type="match status" value="1"/>
</dbReference>
<dbReference type="InterPro" id="IPR052973">
    <property type="entry name" value="Fungal_sec-metab_reg_TF"/>
</dbReference>
<evidence type="ECO:0000313" key="2">
    <source>
        <dbReference type="EMBL" id="CRK15779.1"/>
    </source>
</evidence>
<protein>
    <recommendedName>
        <fullName evidence="4">Zn(2)-C6 fungal-type domain-containing protein</fullName>
    </recommendedName>
</protein>
<feature type="region of interest" description="Disordered" evidence="1">
    <location>
        <begin position="440"/>
        <end position="513"/>
    </location>
</feature>
<feature type="compositionally biased region" description="Low complexity" evidence="1">
    <location>
        <begin position="131"/>
        <end position="140"/>
    </location>
</feature>
<feature type="compositionally biased region" description="Low complexity" evidence="1">
    <location>
        <begin position="192"/>
        <end position="201"/>
    </location>
</feature>
<feature type="region of interest" description="Disordered" evidence="1">
    <location>
        <begin position="756"/>
        <end position="796"/>
    </location>
</feature>
<sequence>TQLARRRSASEQIGCMLARAQQVADLFAISAGRSCLAVQTSESTEPAEDAIRCFTRGMERKTSGSAARNPDVLTSIERQAPVLKRKRRTGTAAAATAAAAAASAAAAAASARVAATARPGVADAKSWFPGQQRYHQQHQQSSHRARFSTGETSKGDATVGLQPQQGWCPIGSDDQQQWSHAEPARTATIAPNNNGNWAGNHAGNNGISASVSHPANGQWTAINLDVVGCLSTRSPSPRALPPPSAQSPLSWSKEPWACATPNCEADPPLKPRQAEPTMTMAHEPSGQAAGAPGSEFVSASPAPSWPHTQHHGMAAPSPLVFFLPSDGGRHEPRAIAGTHHSGRDSYNVSNLPHSWQRQQELPFVTAARASPDWVPSALAHQAVARHDITSPSRSVSSFPADRLPRAHRSPSEWGAISAPVSGLVPASNSAYTAGSTQAIPATTALGPTDPCVPGRQPQPNHGRPQEPWPLKDEDQGRTVAHAHNHHFGHNHNHDHSHVGGTANRPLASDQSRPTSHYHYHGLPASAVVCPDWSMAVDNPTSWASSVESAAPHALPHVRPSLTRHGQRFASGSSSTIGDSSTPTALGLVTTRCQPAYPRPSPAVAPATLATGGEQPWSFSQFLQDQTDLLGLDQQIFRSQITDSLSIDESHGHPQHQLAHPTPSNTMTLISLDGTRLRDGVSIRRSERQAATALGWSGSSLSSVEHVGHVPVHGPTFGPANPPVTNDNWVDDFPYMVKPEEAPLEYRDMHFRIALAPANDDDNDNDAAEDPDANHADKKPRGCFDDEKRKQTADTRRRKACVRCRTQRIRCVENPKDPHGDCMTCLSVDTTSRKTTRPVHCMRSKLTDIILYRPAGSLNYTQRWDGSRVTDVNDWDGPLIQHIDMMQDICPVGFPIRLEVRKFHPREGDRVHREWYTASKARRHEIAPYALANLSKTVQYFKDYVSEHAEKAWRQYWKLKGQDDIISRHYSEAMAHTHSLHLPPQERELLENVFKLWFATQITLGSSWISSEDKLGIMPETDPAYPQPNKAPTPKMVVAQFDRLNPIYVLRQLRAKVLKGLEKLTQSPRRESFFTVYMTIYILLHVVTLTCQDRHGYARRHNNRLRYDMPPFIENLQHGAVLMLCHWDYYKGRSNAKGEDKALTLEEILENGSVSPSQRTLILDSERRVTQLKAEVYMTTYILLHVVTLTCQDRHGYARRHNNRLRYDMPPFIENLQHGAVLMLCHWDYYKGRSNAKGEDKALTLEEILENGSVSPSQRTLILDSERRVTQLKAEGKIGTEDYENPYFWISQMFDKSWSPGQVWQAKHY</sequence>
<feature type="compositionally biased region" description="Acidic residues" evidence="1">
    <location>
        <begin position="758"/>
        <end position="770"/>
    </location>
</feature>
<gene>
    <name evidence="2" type="ORF">BN1723_010781</name>
</gene>
<organism evidence="2 3">
    <name type="scientific">Verticillium longisporum</name>
    <name type="common">Verticillium dahliae var. longisporum</name>
    <dbReference type="NCBI Taxonomy" id="100787"/>
    <lineage>
        <taxon>Eukaryota</taxon>
        <taxon>Fungi</taxon>
        <taxon>Dikarya</taxon>
        <taxon>Ascomycota</taxon>
        <taxon>Pezizomycotina</taxon>
        <taxon>Sordariomycetes</taxon>
        <taxon>Hypocreomycetidae</taxon>
        <taxon>Glomerellales</taxon>
        <taxon>Plectosphaerellaceae</taxon>
        <taxon>Verticillium</taxon>
    </lineage>
</organism>
<feature type="non-terminal residue" evidence="2">
    <location>
        <position position="1"/>
    </location>
</feature>
<dbReference type="EMBL" id="CVQI01006335">
    <property type="protein sequence ID" value="CRK15779.1"/>
    <property type="molecule type" value="Genomic_DNA"/>
</dbReference>
<feature type="region of interest" description="Disordered" evidence="1">
    <location>
        <begin position="233"/>
        <end position="311"/>
    </location>
</feature>
<name>A0A0G4L1D6_VERLO</name>
<feature type="region of interest" description="Disordered" evidence="1">
    <location>
        <begin position="131"/>
        <end position="201"/>
    </location>
</feature>
<accession>A0A0G4L1D6</accession>
<proteinExistence type="predicted"/>
<dbReference type="Proteomes" id="UP000045706">
    <property type="component" value="Unassembled WGS sequence"/>
</dbReference>